<dbReference type="PANTHER" id="PTHR42894">
    <property type="entry name" value="N-(5'-PHOSPHORIBOSYL)ANTHRANILATE ISOMERASE"/>
    <property type="match status" value="1"/>
</dbReference>
<proteinExistence type="inferred from homology"/>
<evidence type="ECO:0000313" key="12">
    <source>
        <dbReference type="EMBL" id="RLK50203.1"/>
    </source>
</evidence>
<keyword evidence="8 10" id="KW-0057">Aromatic amino acid biosynthesis</keyword>
<dbReference type="NCBIfam" id="NF002298">
    <property type="entry name" value="PRK01222.1-4"/>
    <property type="match status" value="1"/>
</dbReference>
<sequence>MNGYPFKFSSGYAIIVSAKSFRTRVKICGVTRPEHARDAAHLGADAVGLVFHERSPRAVDRATAQAVIDALPPFVTVVALFQDPQAAFVRQVLSELRIDLLQFHGDEAPEFCEGFHRRYIKAIPMGESGDPKAWVARYPSAVGFLLDSHSRGTSGGSGEVFDWARVPHDAGVPLIMAGGLSPDNVGDAVKQARPFAVDVSSGVESAPGVKDPQLMAAFINEVSNVHQAD</sequence>
<dbReference type="UniPathway" id="UPA00035">
    <property type="reaction ID" value="UER00042"/>
</dbReference>
<accession>A0A498C4S2</accession>
<evidence type="ECO:0000256" key="4">
    <source>
        <dbReference type="ARBA" id="ARBA00012572"/>
    </source>
</evidence>
<comment type="catalytic activity">
    <reaction evidence="1 10">
        <text>N-(5-phospho-beta-D-ribosyl)anthranilate = 1-(2-carboxyphenylamino)-1-deoxy-D-ribulose 5-phosphate</text>
        <dbReference type="Rhea" id="RHEA:21540"/>
        <dbReference type="ChEBI" id="CHEBI:18277"/>
        <dbReference type="ChEBI" id="CHEBI:58613"/>
        <dbReference type="EC" id="5.3.1.24"/>
    </reaction>
</comment>
<dbReference type="Proteomes" id="UP000275461">
    <property type="component" value="Unassembled WGS sequence"/>
</dbReference>
<comment type="pathway">
    <text evidence="2 10">Amino-acid biosynthesis; L-tryptophan biosynthesis; L-tryptophan from chorismate: step 3/5.</text>
</comment>
<dbReference type="EC" id="5.3.1.24" evidence="4 10"/>
<evidence type="ECO:0000256" key="7">
    <source>
        <dbReference type="ARBA" id="ARBA00022822"/>
    </source>
</evidence>
<keyword evidence="9 10" id="KW-0413">Isomerase</keyword>
<comment type="similarity">
    <text evidence="3 10">Belongs to the TrpF family.</text>
</comment>
<dbReference type="Pfam" id="PF00697">
    <property type="entry name" value="PRAI"/>
    <property type="match status" value="1"/>
</dbReference>
<evidence type="ECO:0000256" key="10">
    <source>
        <dbReference type="HAMAP-Rule" id="MF_00135"/>
    </source>
</evidence>
<evidence type="ECO:0000256" key="3">
    <source>
        <dbReference type="ARBA" id="ARBA00007571"/>
    </source>
</evidence>
<evidence type="ECO:0000259" key="11">
    <source>
        <dbReference type="Pfam" id="PF00697"/>
    </source>
</evidence>
<dbReference type="PANTHER" id="PTHR42894:SF1">
    <property type="entry name" value="N-(5'-PHOSPHORIBOSYL)ANTHRANILATE ISOMERASE"/>
    <property type="match status" value="1"/>
</dbReference>
<dbReference type="InterPro" id="IPR001240">
    <property type="entry name" value="PRAI_dom"/>
</dbReference>
<comment type="caution">
    <text evidence="12">The sequence shown here is derived from an EMBL/GenBank/DDBJ whole genome shotgun (WGS) entry which is preliminary data.</text>
</comment>
<evidence type="ECO:0000256" key="6">
    <source>
        <dbReference type="ARBA" id="ARBA00022605"/>
    </source>
</evidence>
<dbReference type="InterPro" id="IPR011060">
    <property type="entry name" value="RibuloseP-bd_barrel"/>
</dbReference>
<dbReference type="InterPro" id="IPR013785">
    <property type="entry name" value="Aldolase_TIM"/>
</dbReference>
<dbReference type="GO" id="GO:0004640">
    <property type="term" value="F:phosphoribosylanthranilate isomerase activity"/>
    <property type="evidence" value="ECO:0007669"/>
    <property type="project" value="UniProtKB-UniRule"/>
</dbReference>
<protein>
    <recommendedName>
        <fullName evidence="5 10">N-(5'-phosphoribosyl)anthranilate isomerase</fullName>
        <shortName evidence="10">PRAI</shortName>
        <ecNumber evidence="4 10">5.3.1.24</ecNumber>
    </recommendedName>
</protein>
<keyword evidence="7 10" id="KW-0822">Tryptophan biosynthesis</keyword>
<dbReference type="GO" id="GO:0000162">
    <property type="term" value="P:L-tryptophan biosynthetic process"/>
    <property type="evidence" value="ECO:0007669"/>
    <property type="project" value="UniProtKB-UniRule"/>
</dbReference>
<name>A0A498C4S2_9GAMM</name>
<dbReference type="AlphaFoldDB" id="A0A498C4S2"/>
<dbReference type="FunFam" id="3.20.20.70:FF:000075">
    <property type="entry name" value="Tryptophan biosynthesis protein TRP1"/>
    <property type="match status" value="1"/>
</dbReference>
<dbReference type="Gene3D" id="3.20.20.70">
    <property type="entry name" value="Aldolase class I"/>
    <property type="match status" value="1"/>
</dbReference>
<evidence type="ECO:0000256" key="9">
    <source>
        <dbReference type="ARBA" id="ARBA00023235"/>
    </source>
</evidence>
<keyword evidence="6 10" id="KW-0028">Amino-acid biosynthesis</keyword>
<evidence type="ECO:0000256" key="1">
    <source>
        <dbReference type="ARBA" id="ARBA00001164"/>
    </source>
</evidence>
<dbReference type="EMBL" id="RCDA01000001">
    <property type="protein sequence ID" value="RLK50203.1"/>
    <property type="molecule type" value="Genomic_DNA"/>
</dbReference>
<gene>
    <name evidence="10" type="primary">trpF</name>
    <name evidence="12" type="ORF">DFR31_0093</name>
</gene>
<evidence type="ECO:0000256" key="8">
    <source>
        <dbReference type="ARBA" id="ARBA00023141"/>
    </source>
</evidence>
<reference evidence="12 13" key="1">
    <citation type="submission" date="2018-10" db="EMBL/GenBank/DDBJ databases">
        <title>Genomic Encyclopedia of Type Strains, Phase IV (KMG-IV): sequencing the most valuable type-strain genomes for metagenomic binning, comparative biology and taxonomic classification.</title>
        <authorList>
            <person name="Goeker M."/>
        </authorList>
    </citation>
    <scope>NUCLEOTIDE SEQUENCE [LARGE SCALE GENOMIC DNA]</scope>
    <source>
        <strain evidence="12 13">DSM 12769</strain>
    </source>
</reference>
<organism evidence="12 13">
    <name type="scientific">Alkalispirillum mobile</name>
    <dbReference type="NCBI Taxonomy" id="85925"/>
    <lineage>
        <taxon>Bacteria</taxon>
        <taxon>Pseudomonadati</taxon>
        <taxon>Pseudomonadota</taxon>
        <taxon>Gammaproteobacteria</taxon>
        <taxon>Chromatiales</taxon>
        <taxon>Ectothiorhodospiraceae</taxon>
        <taxon>Alkalispirillum</taxon>
    </lineage>
</organism>
<dbReference type="HAMAP" id="MF_00135">
    <property type="entry name" value="PRAI"/>
    <property type="match status" value="1"/>
</dbReference>
<dbReference type="CDD" id="cd00405">
    <property type="entry name" value="PRAI"/>
    <property type="match status" value="1"/>
</dbReference>
<dbReference type="InterPro" id="IPR044643">
    <property type="entry name" value="TrpF_fam"/>
</dbReference>
<dbReference type="SUPFAM" id="SSF51366">
    <property type="entry name" value="Ribulose-phoshate binding barrel"/>
    <property type="match status" value="1"/>
</dbReference>
<evidence type="ECO:0000256" key="5">
    <source>
        <dbReference type="ARBA" id="ARBA00022272"/>
    </source>
</evidence>
<evidence type="ECO:0000313" key="13">
    <source>
        <dbReference type="Proteomes" id="UP000275461"/>
    </source>
</evidence>
<feature type="domain" description="N-(5'phosphoribosyl) anthranilate isomerase (PRAI)" evidence="11">
    <location>
        <begin position="25"/>
        <end position="220"/>
    </location>
</feature>
<keyword evidence="13" id="KW-1185">Reference proteome</keyword>
<evidence type="ECO:0000256" key="2">
    <source>
        <dbReference type="ARBA" id="ARBA00004664"/>
    </source>
</evidence>